<dbReference type="PANTHER" id="PTHR43811">
    <property type="entry name" value="FKBP-TYPE PEPTIDYL-PROLYL CIS-TRANS ISOMERASE FKPA"/>
    <property type="match status" value="1"/>
</dbReference>
<evidence type="ECO:0000256" key="2">
    <source>
        <dbReference type="ARBA" id="ARBA00006577"/>
    </source>
</evidence>
<evidence type="ECO:0000313" key="9">
    <source>
        <dbReference type="EMBL" id="MDO5968390.1"/>
    </source>
</evidence>
<sequence>MKTIKFLSLITIALLVVSCNKNGVSNKPLVTEADSVSYAIGLSNGYQVRAGFEEANIDLFVQGLRNGVDSTNILIEQDKINSIIQAYFQKRQQEEMKKKQEEAAKKAEEQYGENKAAGEKFLAENISKEGVETTESGLQYIVLKEGSGEKPVATSKIKIDYHGTTIDGAVFDSSVDRGTPYESLANQFIKGFTEGLLLMPVGSKYRFFIPQELAYGAQNRSKEIKPFSALIFEVELLEIVK</sequence>
<dbReference type="GO" id="GO:0003755">
    <property type="term" value="F:peptidyl-prolyl cis-trans isomerase activity"/>
    <property type="evidence" value="ECO:0007669"/>
    <property type="project" value="UniProtKB-EC"/>
</dbReference>
<keyword evidence="10" id="KW-1185">Reference proteome</keyword>
<comment type="similarity">
    <text evidence="2 6">Belongs to the FKBP-type PPIase family.</text>
</comment>
<name>A0ABT8W5L4_9FLAO</name>
<dbReference type="PANTHER" id="PTHR43811:SF19">
    <property type="entry name" value="39 KDA FK506-BINDING NUCLEAR PROTEIN"/>
    <property type="match status" value="1"/>
</dbReference>
<evidence type="ECO:0000256" key="7">
    <source>
        <dbReference type="SAM" id="Coils"/>
    </source>
</evidence>
<keyword evidence="7" id="KW-0175">Coiled coil</keyword>
<comment type="catalytic activity">
    <reaction evidence="1 5 6">
        <text>[protein]-peptidylproline (omega=180) = [protein]-peptidylproline (omega=0)</text>
        <dbReference type="Rhea" id="RHEA:16237"/>
        <dbReference type="Rhea" id="RHEA-COMP:10747"/>
        <dbReference type="Rhea" id="RHEA-COMP:10748"/>
        <dbReference type="ChEBI" id="CHEBI:83833"/>
        <dbReference type="ChEBI" id="CHEBI:83834"/>
        <dbReference type="EC" id="5.2.1.8"/>
    </reaction>
</comment>
<evidence type="ECO:0000259" key="8">
    <source>
        <dbReference type="PROSITE" id="PS50059"/>
    </source>
</evidence>
<protein>
    <recommendedName>
        <fullName evidence="6">Peptidyl-prolyl cis-trans isomerase</fullName>
        <ecNumber evidence="6">5.2.1.8</ecNumber>
    </recommendedName>
</protein>
<dbReference type="Pfam" id="PF01346">
    <property type="entry name" value="FKBP_N"/>
    <property type="match status" value="1"/>
</dbReference>
<dbReference type="Proteomes" id="UP001176883">
    <property type="component" value="Unassembled WGS sequence"/>
</dbReference>
<evidence type="ECO:0000256" key="3">
    <source>
        <dbReference type="ARBA" id="ARBA00023110"/>
    </source>
</evidence>
<dbReference type="EC" id="5.2.1.8" evidence="6"/>
<comment type="caution">
    <text evidence="9">The sequence shown here is derived from an EMBL/GenBank/DDBJ whole genome shotgun (WGS) entry which is preliminary data.</text>
</comment>
<dbReference type="PROSITE" id="PS51257">
    <property type="entry name" value="PROKAR_LIPOPROTEIN"/>
    <property type="match status" value="1"/>
</dbReference>
<evidence type="ECO:0000256" key="5">
    <source>
        <dbReference type="PROSITE-ProRule" id="PRU00277"/>
    </source>
</evidence>
<proteinExistence type="inferred from homology"/>
<organism evidence="9 10">
    <name type="scientific">Flavivirga aquimarina</name>
    <dbReference type="NCBI Taxonomy" id="2027862"/>
    <lineage>
        <taxon>Bacteria</taxon>
        <taxon>Pseudomonadati</taxon>
        <taxon>Bacteroidota</taxon>
        <taxon>Flavobacteriia</taxon>
        <taxon>Flavobacteriales</taxon>
        <taxon>Flavobacteriaceae</taxon>
        <taxon>Flavivirga</taxon>
    </lineage>
</organism>
<reference evidence="9" key="1">
    <citation type="submission" date="2023-07" db="EMBL/GenBank/DDBJ databases">
        <title>Two novel species in the genus Flavivirga.</title>
        <authorList>
            <person name="Kwon K."/>
        </authorList>
    </citation>
    <scope>NUCLEOTIDE SEQUENCE</scope>
    <source>
        <strain evidence="9">KCTC 52353</strain>
    </source>
</reference>
<feature type="coiled-coil region" evidence="7">
    <location>
        <begin position="89"/>
        <end position="117"/>
    </location>
</feature>
<evidence type="ECO:0000256" key="1">
    <source>
        <dbReference type="ARBA" id="ARBA00000971"/>
    </source>
</evidence>
<evidence type="ECO:0000313" key="10">
    <source>
        <dbReference type="Proteomes" id="UP001176883"/>
    </source>
</evidence>
<keyword evidence="4 5" id="KW-0413">Isomerase</keyword>
<keyword evidence="3 5" id="KW-0697">Rotamase</keyword>
<dbReference type="InterPro" id="IPR046357">
    <property type="entry name" value="PPIase_dom_sf"/>
</dbReference>
<dbReference type="RefSeq" id="WP_303276071.1">
    <property type="nucleotide sequence ID" value="NZ_JAUOEK010000024.1"/>
</dbReference>
<dbReference type="SUPFAM" id="SSF54534">
    <property type="entry name" value="FKBP-like"/>
    <property type="match status" value="1"/>
</dbReference>
<evidence type="ECO:0000256" key="4">
    <source>
        <dbReference type="ARBA" id="ARBA00023235"/>
    </source>
</evidence>
<dbReference type="InterPro" id="IPR036944">
    <property type="entry name" value="PPIase_FKBP_N_sf"/>
</dbReference>
<feature type="domain" description="PPIase FKBP-type" evidence="8">
    <location>
        <begin position="154"/>
        <end position="240"/>
    </location>
</feature>
<gene>
    <name evidence="9" type="ORF">Q4Q35_01085</name>
</gene>
<accession>A0ABT8W5L4</accession>
<dbReference type="EMBL" id="JAUOEK010000024">
    <property type="protein sequence ID" value="MDO5968390.1"/>
    <property type="molecule type" value="Genomic_DNA"/>
</dbReference>
<evidence type="ECO:0000256" key="6">
    <source>
        <dbReference type="RuleBase" id="RU003915"/>
    </source>
</evidence>
<dbReference type="Pfam" id="PF00254">
    <property type="entry name" value="FKBP_C"/>
    <property type="match status" value="1"/>
</dbReference>
<dbReference type="InterPro" id="IPR000774">
    <property type="entry name" value="PPIase_FKBP_N"/>
</dbReference>
<dbReference type="PROSITE" id="PS50059">
    <property type="entry name" value="FKBP_PPIASE"/>
    <property type="match status" value="1"/>
</dbReference>
<dbReference type="InterPro" id="IPR001179">
    <property type="entry name" value="PPIase_FKBP_dom"/>
</dbReference>
<dbReference type="Gene3D" id="3.10.50.40">
    <property type="match status" value="1"/>
</dbReference>
<dbReference type="Gene3D" id="1.10.287.460">
    <property type="entry name" value="Peptidyl-prolyl cis-trans isomerase, FKBP-type, N-terminal domain"/>
    <property type="match status" value="1"/>
</dbReference>